<evidence type="ECO:0000259" key="6">
    <source>
        <dbReference type="Pfam" id="PF05175"/>
    </source>
</evidence>
<dbReference type="PANTHER" id="PTHR18895">
    <property type="entry name" value="HEMK METHYLTRANSFERASE"/>
    <property type="match status" value="1"/>
</dbReference>
<dbReference type="InterPro" id="IPR029063">
    <property type="entry name" value="SAM-dependent_MTases_sf"/>
</dbReference>
<dbReference type="EMBL" id="CP031124">
    <property type="protein sequence ID" value="AXF85490.1"/>
    <property type="molecule type" value="Genomic_DNA"/>
</dbReference>
<name>A0A345DAV2_9BURK</name>
<dbReference type="Proteomes" id="UP000252182">
    <property type="component" value="Chromosome"/>
</dbReference>
<dbReference type="GO" id="GO:0003676">
    <property type="term" value="F:nucleic acid binding"/>
    <property type="evidence" value="ECO:0007669"/>
    <property type="project" value="InterPro"/>
</dbReference>
<dbReference type="Gene3D" id="1.10.8.10">
    <property type="entry name" value="DNA helicase RuvA subunit, C-terminal domain"/>
    <property type="match status" value="1"/>
</dbReference>
<dbReference type="EC" id="2.1.1.297" evidence="5"/>
<dbReference type="RefSeq" id="WP_114562681.1">
    <property type="nucleotide sequence ID" value="NZ_CP031124.1"/>
</dbReference>
<evidence type="ECO:0000256" key="1">
    <source>
        <dbReference type="ARBA" id="ARBA00022603"/>
    </source>
</evidence>
<feature type="domain" description="Methyltransferase small" evidence="6">
    <location>
        <begin position="101"/>
        <end position="190"/>
    </location>
</feature>
<protein>
    <recommendedName>
        <fullName evidence="5">Release factor glutamine methyltransferase</fullName>
        <shortName evidence="5">RF MTase</shortName>
        <ecNumber evidence="5">2.1.1.297</ecNumber>
    </recommendedName>
    <alternativeName>
        <fullName evidence="5">N5-glutamine methyltransferase PrmC</fullName>
    </alternativeName>
    <alternativeName>
        <fullName evidence="5">Protein-(glutamine-N5) MTase PrmC</fullName>
    </alternativeName>
    <alternativeName>
        <fullName evidence="5">Protein-glutamine N-methyltransferase PrmC</fullName>
    </alternativeName>
</protein>
<feature type="binding site" evidence="5">
    <location>
        <begin position="183"/>
        <end position="186"/>
    </location>
    <ligand>
        <name>substrate</name>
    </ligand>
</feature>
<feature type="binding site" evidence="5">
    <location>
        <position position="164"/>
    </location>
    <ligand>
        <name>S-adenosyl-L-methionine</name>
        <dbReference type="ChEBI" id="CHEBI:59789"/>
    </ligand>
</feature>
<organism evidence="8 9">
    <name type="scientific">Ephemeroptericola cinctiostellae</name>
    <dbReference type="NCBI Taxonomy" id="2268024"/>
    <lineage>
        <taxon>Bacteria</taxon>
        <taxon>Pseudomonadati</taxon>
        <taxon>Pseudomonadota</taxon>
        <taxon>Betaproteobacteria</taxon>
        <taxon>Burkholderiales</taxon>
        <taxon>Burkholderiaceae</taxon>
        <taxon>Ephemeroptericola</taxon>
    </lineage>
</organism>
<dbReference type="InterPro" id="IPR007848">
    <property type="entry name" value="Small_mtfrase_dom"/>
</dbReference>
<feature type="domain" description="Release factor glutamine methyltransferase N-terminal" evidence="7">
    <location>
        <begin position="9"/>
        <end position="67"/>
    </location>
</feature>
<proteinExistence type="inferred from homology"/>
<feature type="binding site" evidence="5">
    <location>
        <position position="137"/>
    </location>
    <ligand>
        <name>S-adenosyl-L-methionine</name>
        <dbReference type="ChEBI" id="CHEBI:59789"/>
    </ligand>
</feature>
<gene>
    <name evidence="5 8" type="primary">prmC</name>
    <name evidence="8" type="ORF">DTO96_101221</name>
</gene>
<dbReference type="GO" id="GO:0032259">
    <property type="term" value="P:methylation"/>
    <property type="evidence" value="ECO:0007669"/>
    <property type="project" value="UniProtKB-KW"/>
</dbReference>
<evidence type="ECO:0000256" key="5">
    <source>
        <dbReference type="HAMAP-Rule" id="MF_02126"/>
    </source>
</evidence>
<dbReference type="AlphaFoldDB" id="A0A345DAV2"/>
<comment type="similarity">
    <text evidence="5">Belongs to the protein N5-glutamine methyltransferase family. PrmC subfamily.</text>
</comment>
<feature type="binding site" evidence="5">
    <location>
        <position position="183"/>
    </location>
    <ligand>
        <name>S-adenosyl-L-methionine</name>
        <dbReference type="ChEBI" id="CHEBI:59789"/>
    </ligand>
</feature>
<dbReference type="NCBIfam" id="TIGR03534">
    <property type="entry name" value="RF_mod_PrmC"/>
    <property type="match status" value="1"/>
</dbReference>
<dbReference type="SUPFAM" id="SSF53335">
    <property type="entry name" value="S-adenosyl-L-methionine-dependent methyltransferases"/>
    <property type="match status" value="1"/>
</dbReference>
<keyword evidence="9" id="KW-1185">Reference proteome</keyword>
<dbReference type="InterPro" id="IPR002052">
    <property type="entry name" value="DNA_methylase_N6_adenine_CS"/>
</dbReference>
<evidence type="ECO:0000256" key="2">
    <source>
        <dbReference type="ARBA" id="ARBA00022679"/>
    </source>
</evidence>
<reference evidence="9" key="1">
    <citation type="submission" date="2018-07" db="EMBL/GenBank/DDBJ databases">
        <authorList>
            <person name="Kim H."/>
        </authorList>
    </citation>
    <scope>NUCLEOTIDE SEQUENCE [LARGE SCALE GENOMIC DNA]</scope>
    <source>
        <strain evidence="9">F02</strain>
    </source>
</reference>
<comment type="catalytic activity">
    <reaction evidence="4 5">
        <text>L-glutaminyl-[peptide chain release factor] + S-adenosyl-L-methionine = N(5)-methyl-L-glutaminyl-[peptide chain release factor] + S-adenosyl-L-homocysteine + H(+)</text>
        <dbReference type="Rhea" id="RHEA:42896"/>
        <dbReference type="Rhea" id="RHEA-COMP:10271"/>
        <dbReference type="Rhea" id="RHEA-COMP:10272"/>
        <dbReference type="ChEBI" id="CHEBI:15378"/>
        <dbReference type="ChEBI" id="CHEBI:30011"/>
        <dbReference type="ChEBI" id="CHEBI:57856"/>
        <dbReference type="ChEBI" id="CHEBI:59789"/>
        <dbReference type="ChEBI" id="CHEBI:61891"/>
        <dbReference type="EC" id="2.1.1.297"/>
    </reaction>
</comment>
<dbReference type="PROSITE" id="PS00092">
    <property type="entry name" value="N6_MTASE"/>
    <property type="match status" value="1"/>
</dbReference>
<dbReference type="NCBIfam" id="TIGR00536">
    <property type="entry name" value="hemK_fam"/>
    <property type="match status" value="1"/>
</dbReference>
<dbReference type="PANTHER" id="PTHR18895:SF74">
    <property type="entry name" value="MTRF1L RELEASE FACTOR GLUTAMINE METHYLTRANSFERASE"/>
    <property type="match status" value="1"/>
</dbReference>
<dbReference type="HAMAP" id="MF_02126">
    <property type="entry name" value="RF_methyltr_PrmC"/>
    <property type="match status" value="1"/>
</dbReference>
<dbReference type="InterPro" id="IPR040758">
    <property type="entry name" value="PrmC_N"/>
</dbReference>
<sequence length="282" mass="30699">MNTLNDLMQRSGLPQLEARMLMQYATGWSRVSLISRGLDALPVAQIQLFSDLVNRRLNGEPMAYIVGVREFYGRDFKVNPNVLIPRPDTETLIEWVLNGCHLAVEQALDVLDLGVGSGAIAVTLACERPAWRVSAVDISVDALSVAAENAAALGAKVSFFESDWLTVFDGLSPSPKFDLIVSNPPYVATGDGHLSQGDVRFEPRKALTDGSDGLTNYALLVQTVPKYLKNGGQLWFEHGYDQGNAVRQMLTQAGFDTVKTIKDLSGNERVSGGYKTTASSFL</sequence>
<keyword evidence="3 5" id="KW-0949">S-adenosyl-L-methionine</keyword>
<keyword evidence="1 5" id="KW-0489">Methyltransferase</keyword>
<dbReference type="GO" id="GO:0102559">
    <property type="term" value="F:peptide chain release factor N(5)-glutamine methyltransferase activity"/>
    <property type="evidence" value="ECO:0007669"/>
    <property type="project" value="UniProtKB-EC"/>
</dbReference>
<evidence type="ECO:0000256" key="3">
    <source>
        <dbReference type="ARBA" id="ARBA00022691"/>
    </source>
</evidence>
<dbReference type="InterPro" id="IPR050320">
    <property type="entry name" value="N5-glutamine_MTase"/>
</dbReference>
<evidence type="ECO:0000259" key="7">
    <source>
        <dbReference type="Pfam" id="PF17827"/>
    </source>
</evidence>
<dbReference type="Gene3D" id="3.40.50.150">
    <property type="entry name" value="Vaccinia Virus protein VP39"/>
    <property type="match status" value="1"/>
</dbReference>
<evidence type="ECO:0000313" key="9">
    <source>
        <dbReference type="Proteomes" id="UP000252182"/>
    </source>
</evidence>
<dbReference type="Pfam" id="PF05175">
    <property type="entry name" value="MTS"/>
    <property type="match status" value="1"/>
</dbReference>
<dbReference type="CDD" id="cd02440">
    <property type="entry name" value="AdoMet_MTases"/>
    <property type="match status" value="1"/>
</dbReference>
<feature type="binding site" evidence="5">
    <location>
        <begin position="114"/>
        <end position="118"/>
    </location>
    <ligand>
        <name>S-adenosyl-L-methionine</name>
        <dbReference type="ChEBI" id="CHEBI:59789"/>
    </ligand>
</feature>
<evidence type="ECO:0000256" key="4">
    <source>
        <dbReference type="ARBA" id="ARBA00048391"/>
    </source>
</evidence>
<dbReference type="InterPro" id="IPR004556">
    <property type="entry name" value="HemK-like"/>
</dbReference>
<dbReference type="OrthoDB" id="9800643at2"/>
<dbReference type="Pfam" id="PF17827">
    <property type="entry name" value="PrmC_N"/>
    <property type="match status" value="1"/>
</dbReference>
<evidence type="ECO:0000313" key="8">
    <source>
        <dbReference type="EMBL" id="AXF85490.1"/>
    </source>
</evidence>
<dbReference type="KEGG" id="hyf:DTO96_101221"/>
<dbReference type="InterPro" id="IPR019874">
    <property type="entry name" value="RF_methyltr_PrmC"/>
</dbReference>
<keyword evidence="2 5" id="KW-0808">Transferase</keyword>
<dbReference type="FunFam" id="3.40.50.150:FF:000053">
    <property type="entry name" value="Release factor glutamine methyltransferase"/>
    <property type="match status" value="1"/>
</dbReference>
<comment type="function">
    <text evidence="5">Methylates the class 1 translation termination release factors RF1/PrfA and RF2/PrfB on the glutamine residue of the universally conserved GGQ motif.</text>
</comment>
<accession>A0A345DAV2</accession>